<evidence type="ECO:0000313" key="4">
    <source>
        <dbReference type="Proteomes" id="UP001305647"/>
    </source>
</evidence>
<evidence type="ECO:0000256" key="2">
    <source>
        <dbReference type="SAM" id="Phobius"/>
    </source>
</evidence>
<keyword evidence="2" id="KW-1133">Transmembrane helix</keyword>
<gene>
    <name evidence="3" type="ORF">N658DRAFT_134217</name>
</gene>
<name>A0AAN6Q912_9PEZI</name>
<organism evidence="3 4">
    <name type="scientific">Parathielavia hyrcaniae</name>
    <dbReference type="NCBI Taxonomy" id="113614"/>
    <lineage>
        <taxon>Eukaryota</taxon>
        <taxon>Fungi</taxon>
        <taxon>Dikarya</taxon>
        <taxon>Ascomycota</taxon>
        <taxon>Pezizomycotina</taxon>
        <taxon>Sordariomycetes</taxon>
        <taxon>Sordariomycetidae</taxon>
        <taxon>Sordariales</taxon>
        <taxon>Chaetomiaceae</taxon>
        <taxon>Parathielavia</taxon>
    </lineage>
</organism>
<keyword evidence="2" id="KW-0812">Transmembrane</keyword>
<accession>A0AAN6Q912</accession>
<feature type="transmembrane region" description="Helical" evidence="2">
    <location>
        <begin position="20"/>
        <end position="38"/>
    </location>
</feature>
<dbReference type="AlphaFoldDB" id="A0AAN6Q912"/>
<dbReference type="EMBL" id="MU863625">
    <property type="protein sequence ID" value="KAK4105813.1"/>
    <property type="molecule type" value="Genomic_DNA"/>
</dbReference>
<feature type="transmembrane region" description="Helical" evidence="2">
    <location>
        <begin position="44"/>
        <end position="65"/>
    </location>
</feature>
<reference evidence="3" key="2">
    <citation type="submission" date="2023-05" db="EMBL/GenBank/DDBJ databases">
        <authorList>
            <consortium name="Lawrence Berkeley National Laboratory"/>
            <person name="Steindorff A."/>
            <person name="Hensen N."/>
            <person name="Bonometti L."/>
            <person name="Westerberg I."/>
            <person name="Brannstrom I.O."/>
            <person name="Guillou S."/>
            <person name="Cros-Aarteil S."/>
            <person name="Calhoun S."/>
            <person name="Haridas S."/>
            <person name="Kuo A."/>
            <person name="Mondo S."/>
            <person name="Pangilinan J."/>
            <person name="Riley R."/>
            <person name="Labutti K."/>
            <person name="Andreopoulos B."/>
            <person name="Lipzen A."/>
            <person name="Chen C."/>
            <person name="Yanf M."/>
            <person name="Daum C."/>
            <person name="Ng V."/>
            <person name="Clum A."/>
            <person name="Ohm R."/>
            <person name="Martin F."/>
            <person name="Silar P."/>
            <person name="Natvig D."/>
            <person name="Lalanne C."/>
            <person name="Gautier V."/>
            <person name="Ament-Velasquez S.L."/>
            <person name="Kruys A."/>
            <person name="Hutchinson M.I."/>
            <person name="Powell A.J."/>
            <person name="Barry K."/>
            <person name="Miller A.N."/>
            <person name="Grigoriev I.V."/>
            <person name="Debuchy R."/>
            <person name="Gladieux P."/>
            <person name="Thoren M.H."/>
            <person name="Johannesson H."/>
        </authorList>
    </citation>
    <scope>NUCLEOTIDE SEQUENCE</scope>
    <source>
        <strain evidence="3">CBS 757.83</strain>
    </source>
</reference>
<feature type="transmembrane region" description="Helical" evidence="2">
    <location>
        <begin position="72"/>
        <end position="92"/>
    </location>
</feature>
<evidence type="ECO:0000256" key="1">
    <source>
        <dbReference type="SAM" id="MobiDB-lite"/>
    </source>
</evidence>
<protein>
    <submittedName>
        <fullName evidence="3">Uncharacterized protein</fullName>
    </submittedName>
</protein>
<feature type="transmembrane region" description="Helical" evidence="2">
    <location>
        <begin position="98"/>
        <end position="117"/>
    </location>
</feature>
<proteinExistence type="predicted"/>
<keyword evidence="4" id="KW-1185">Reference proteome</keyword>
<dbReference type="Proteomes" id="UP001305647">
    <property type="component" value="Unassembled WGS sequence"/>
</dbReference>
<comment type="caution">
    <text evidence="3">The sequence shown here is derived from an EMBL/GenBank/DDBJ whole genome shotgun (WGS) entry which is preliminary data.</text>
</comment>
<feature type="region of interest" description="Disordered" evidence="1">
    <location>
        <begin position="217"/>
        <end position="268"/>
    </location>
</feature>
<reference evidence="3" key="1">
    <citation type="journal article" date="2023" name="Mol. Phylogenet. Evol.">
        <title>Genome-scale phylogeny and comparative genomics of the fungal order Sordariales.</title>
        <authorList>
            <person name="Hensen N."/>
            <person name="Bonometti L."/>
            <person name="Westerberg I."/>
            <person name="Brannstrom I.O."/>
            <person name="Guillou S."/>
            <person name="Cros-Aarteil S."/>
            <person name="Calhoun S."/>
            <person name="Haridas S."/>
            <person name="Kuo A."/>
            <person name="Mondo S."/>
            <person name="Pangilinan J."/>
            <person name="Riley R."/>
            <person name="LaButti K."/>
            <person name="Andreopoulos B."/>
            <person name="Lipzen A."/>
            <person name="Chen C."/>
            <person name="Yan M."/>
            <person name="Daum C."/>
            <person name="Ng V."/>
            <person name="Clum A."/>
            <person name="Steindorff A."/>
            <person name="Ohm R.A."/>
            <person name="Martin F."/>
            <person name="Silar P."/>
            <person name="Natvig D.O."/>
            <person name="Lalanne C."/>
            <person name="Gautier V."/>
            <person name="Ament-Velasquez S.L."/>
            <person name="Kruys A."/>
            <person name="Hutchinson M.I."/>
            <person name="Powell A.J."/>
            <person name="Barry K."/>
            <person name="Miller A.N."/>
            <person name="Grigoriev I.V."/>
            <person name="Debuchy R."/>
            <person name="Gladieux P."/>
            <person name="Hiltunen Thoren M."/>
            <person name="Johannesson H."/>
        </authorList>
    </citation>
    <scope>NUCLEOTIDE SEQUENCE</scope>
    <source>
        <strain evidence="3">CBS 757.83</strain>
    </source>
</reference>
<keyword evidence="2" id="KW-0472">Membrane</keyword>
<evidence type="ECO:0000313" key="3">
    <source>
        <dbReference type="EMBL" id="KAK4105813.1"/>
    </source>
</evidence>
<sequence>MEGLPVHRHQQRRNHEVRHVFKVMACGCMIGTAILFPLANVEGFRFRAVTLSVFIISALGFHALYPQPFVQYGPLTAAAALFFLLVAVLGAGSSRSDLIPWLPLFAASLSLITVVVYEISEHVEPEPLSCAAGEPLSGISVDTLSESCSRTMSSHFGPQTPLETNRHDRLLFIHQGPSSTTSHRTATDITDITLSSVEGYCRPEWDAQTRSHFMENALPERERPGQACQRSPSPGGERSRDLDMDLDPCRGSLESSHPLLGPQGGPRA</sequence>